<feature type="compositionally biased region" description="Polar residues" evidence="3">
    <location>
        <begin position="682"/>
        <end position="702"/>
    </location>
</feature>
<dbReference type="InterPro" id="IPR050335">
    <property type="entry name" value="ERT1_acuK_gluconeogen_tf"/>
</dbReference>
<name>A0A1Y2GXG1_9FUNG</name>
<feature type="compositionally biased region" description="Low complexity" evidence="3">
    <location>
        <begin position="633"/>
        <end position="649"/>
    </location>
</feature>
<feature type="region of interest" description="Disordered" evidence="3">
    <location>
        <begin position="168"/>
        <end position="248"/>
    </location>
</feature>
<evidence type="ECO:0000313" key="6">
    <source>
        <dbReference type="Proteomes" id="UP000193648"/>
    </source>
</evidence>
<dbReference type="InParanoid" id="A0A1Y2GXG1"/>
<keyword evidence="1" id="KW-0479">Metal-binding</keyword>
<dbReference type="GO" id="GO:0000981">
    <property type="term" value="F:DNA-binding transcription factor activity, RNA polymerase II-specific"/>
    <property type="evidence" value="ECO:0007669"/>
    <property type="project" value="InterPro"/>
</dbReference>
<evidence type="ECO:0000256" key="3">
    <source>
        <dbReference type="SAM" id="MobiDB-lite"/>
    </source>
</evidence>
<keyword evidence="6" id="KW-1185">Reference proteome</keyword>
<feature type="region of interest" description="Disordered" evidence="3">
    <location>
        <begin position="417"/>
        <end position="450"/>
    </location>
</feature>
<evidence type="ECO:0000259" key="4">
    <source>
        <dbReference type="PROSITE" id="PS50048"/>
    </source>
</evidence>
<feature type="compositionally biased region" description="Polar residues" evidence="3">
    <location>
        <begin position="755"/>
        <end position="764"/>
    </location>
</feature>
<feature type="compositionally biased region" description="Low complexity" evidence="3">
    <location>
        <begin position="601"/>
        <end position="614"/>
    </location>
</feature>
<feature type="region of interest" description="Disordered" evidence="3">
    <location>
        <begin position="494"/>
        <end position="523"/>
    </location>
</feature>
<dbReference type="SUPFAM" id="SSF57701">
    <property type="entry name" value="Zn2/Cys6 DNA-binding domain"/>
    <property type="match status" value="1"/>
</dbReference>
<dbReference type="AlphaFoldDB" id="A0A1Y2GXG1"/>
<feature type="region of interest" description="Disordered" evidence="3">
    <location>
        <begin position="581"/>
        <end position="861"/>
    </location>
</feature>
<dbReference type="SMART" id="SM00066">
    <property type="entry name" value="GAL4"/>
    <property type="match status" value="1"/>
</dbReference>
<feature type="domain" description="Zn(2)-C6 fungal-type" evidence="4">
    <location>
        <begin position="65"/>
        <end position="96"/>
    </location>
</feature>
<feature type="compositionally biased region" description="Polar residues" evidence="3">
    <location>
        <begin position="432"/>
        <end position="447"/>
    </location>
</feature>
<feature type="compositionally biased region" description="Polar residues" evidence="3">
    <location>
        <begin position="620"/>
        <end position="632"/>
    </location>
</feature>
<dbReference type="RefSeq" id="XP_021883928.1">
    <property type="nucleotide sequence ID" value="XM_022023362.1"/>
</dbReference>
<dbReference type="EMBL" id="MCFF01000008">
    <property type="protein sequence ID" value="ORZ24947.1"/>
    <property type="molecule type" value="Genomic_DNA"/>
</dbReference>
<feature type="compositionally biased region" description="Low complexity" evidence="3">
    <location>
        <begin position="703"/>
        <end position="712"/>
    </location>
</feature>
<dbReference type="GeneID" id="33565206"/>
<evidence type="ECO:0000256" key="1">
    <source>
        <dbReference type="ARBA" id="ARBA00022723"/>
    </source>
</evidence>
<dbReference type="PROSITE" id="PS00463">
    <property type="entry name" value="ZN2_CY6_FUNGAL_1"/>
    <property type="match status" value="1"/>
</dbReference>
<comment type="caution">
    <text evidence="5">The sequence shown here is derived from an EMBL/GenBank/DDBJ whole genome shotgun (WGS) entry which is preliminary data.</text>
</comment>
<sequence length="922" mass="99542">MSRSYMMESEPLYPESAPMTPVPSNPSPASPNTPSHMAVPTPATVPLHPHPVARVKPTKAHVPSACINCKKAHLACDLSRPCKRCVSVGKDDTCRDVEHKKRGRPKLVDKAVALDGAWGMSVKDGPTTASKAATALTKTRVKGKYIKSGNYKMPKKATISKVTAETFTAPQPETLSGDSLTQPSSYPSQHELERPASSMSYRSKPPAQNYQNHQSRPLSIHSEPPLPGEHQDPFYYPPSYPHSTSQIKRPQELYSAPSTTPLATVFLTMDLICARVSDESQVLWGYHPHDISHKSLYSIIANEDQGKLRNLLSLIKDAVFSSTPSNTSQHPSRLTFLDSTSQVFYQNRPNIMSCMAPGSSEYTDVIRVCHADGGSDLFSIRMYVGGGLGTDLQRGLSIEHAYIVCVMARHSSPLSNNYSPSIDRASQEDHTSAYNKQPQTEPTNISESGRKIALPPIVTGPISSSASFASPSIPSPLSSNSSNGRLIGLFSSSTPLSSPSSSSAPYTAPLLKPSSHSTSLPSLRTGPLHTARWLYDSEPYSAPGHSGHGPSSHRLPTMFSDPFRAVSAPMGGFGVSKYLSRPESTSSFPSVRRHQLPLPMPSSIQSSSSMSLLQGPRSDMINQNPRSLQRDLSSSSFGASFASTSPPSSMKRPLADIADSQDRNRDIDNRHQDHHHHHQNQSVRSGLPVSSSLPQSMNGNAPSSSLSLTSTSCPPYQPGIKLDLQTMPPDHPAIDPSSGGVCPIVHGSQQRERVQQQIRLQVSQVERDQDHEHGYRHGRDGESGSNNSRGYFNHPGSGSGRHHSLSPGDHHGHGGSCFSPQNEERNDGSYNGNGIVNPFSTGPSSPTETYSSHRSSHSLRRTSSIGRLPFVNRGAKGPLSAGICLSGACGPVCRCSAEDEETRAVKAMDAARKRMSVHSLLC</sequence>
<proteinExistence type="predicted"/>
<organism evidence="5 6">
    <name type="scientific">Lobosporangium transversale</name>
    <dbReference type="NCBI Taxonomy" id="64571"/>
    <lineage>
        <taxon>Eukaryota</taxon>
        <taxon>Fungi</taxon>
        <taxon>Fungi incertae sedis</taxon>
        <taxon>Mucoromycota</taxon>
        <taxon>Mortierellomycotina</taxon>
        <taxon>Mortierellomycetes</taxon>
        <taxon>Mortierellales</taxon>
        <taxon>Mortierellaceae</taxon>
        <taxon>Lobosporangium</taxon>
    </lineage>
</organism>
<dbReference type="InterPro" id="IPR036864">
    <property type="entry name" value="Zn2-C6_fun-type_DNA-bd_sf"/>
</dbReference>
<feature type="compositionally biased region" description="Polar residues" evidence="3">
    <location>
        <begin position="197"/>
        <end position="217"/>
    </location>
</feature>
<feature type="compositionally biased region" description="Low complexity" evidence="3">
    <location>
        <begin position="494"/>
        <end position="510"/>
    </location>
</feature>
<feature type="compositionally biased region" description="Basic and acidic residues" evidence="3">
    <location>
        <begin position="660"/>
        <end position="671"/>
    </location>
</feature>
<feature type="compositionally biased region" description="Pro residues" evidence="3">
    <location>
        <begin position="20"/>
        <end position="31"/>
    </location>
</feature>
<dbReference type="PANTHER" id="PTHR47659">
    <property type="entry name" value="ZN(II)2CYS6 TRANSCRIPTION FACTOR (EUROFUNG)-RELATED"/>
    <property type="match status" value="1"/>
</dbReference>
<dbReference type="PANTHER" id="PTHR47659:SF4">
    <property type="entry name" value="ZN(II)2CYS6 TRANSCRIPTION FACTOR (EUROFUNG)"/>
    <property type="match status" value="1"/>
</dbReference>
<dbReference type="OrthoDB" id="1555531at2759"/>
<protein>
    <recommendedName>
        <fullName evidence="4">Zn(2)-C6 fungal-type domain-containing protein</fullName>
    </recommendedName>
</protein>
<keyword evidence="2" id="KW-0539">Nucleus</keyword>
<evidence type="ECO:0000256" key="2">
    <source>
        <dbReference type="ARBA" id="ARBA00023242"/>
    </source>
</evidence>
<dbReference type="PROSITE" id="PS50048">
    <property type="entry name" value="ZN2_CY6_FUNGAL_2"/>
    <property type="match status" value="1"/>
</dbReference>
<evidence type="ECO:0000313" key="5">
    <source>
        <dbReference type="EMBL" id="ORZ24947.1"/>
    </source>
</evidence>
<dbReference type="STRING" id="64571.A0A1Y2GXG1"/>
<dbReference type="GO" id="GO:0008270">
    <property type="term" value="F:zinc ion binding"/>
    <property type="evidence" value="ECO:0007669"/>
    <property type="project" value="InterPro"/>
</dbReference>
<gene>
    <name evidence="5" type="ORF">BCR41DRAFT_348767</name>
</gene>
<dbReference type="CDD" id="cd00067">
    <property type="entry name" value="GAL4"/>
    <property type="match status" value="1"/>
</dbReference>
<reference evidence="5 6" key="1">
    <citation type="submission" date="2016-07" db="EMBL/GenBank/DDBJ databases">
        <title>Pervasive Adenine N6-methylation of Active Genes in Fungi.</title>
        <authorList>
            <consortium name="DOE Joint Genome Institute"/>
            <person name="Mondo S.J."/>
            <person name="Dannebaum R.O."/>
            <person name="Kuo R.C."/>
            <person name="Labutti K."/>
            <person name="Haridas S."/>
            <person name="Kuo A."/>
            <person name="Salamov A."/>
            <person name="Ahrendt S.R."/>
            <person name="Lipzen A."/>
            <person name="Sullivan W."/>
            <person name="Andreopoulos W.B."/>
            <person name="Clum A."/>
            <person name="Lindquist E."/>
            <person name="Daum C."/>
            <person name="Ramamoorthy G.K."/>
            <person name="Gryganskyi A."/>
            <person name="Culley D."/>
            <person name="Magnuson J.K."/>
            <person name="James T.Y."/>
            <person name="O'Malley M.A."/>
            <person name="Stajich J.E."/>
            <person name="Spatafora J.W."/>
            <person name="Visel A."/>
            <person name="Grigoriev I.V."/>
        </authorList>
    </citation>
    <scope>NUCLEOTIDE SEQUENCE [LARGE SCALE GENOMIC DNA]</scope>
    <source>
        <strain evidence="5 6">NRRL 3116</strain>
    </source>
</reference>
<feature type="compositionally biased region" description="Polar residues" evidence="3">
    <location>
        <begin position="828"/>
        <end position="850"/>
    </location>
</feature>
<feature type="region of interest" description="Disordered" evidence="3">
    <location>
        <begin position="1"/>
        <end position="50"/>
    </location>
</feature>
<dbReference type="Proteomes" id="UP000193648">
    <property type="component" value="Unassembled WGS sequence"/>
</dbReference>
<feature type="compositionally biased region" description="Polar residues" evidence="3">
    <location>
        <begin position="168"/>
        <end position="188"/>
    </location>
</feature>
<feature type="compositionally biased region" description="Basic and acidic residues" evidence="3">
    <location>
        <begin position="765"/>
        <end position="782"/>
    </location>
</feature>
<accession>A0A1Y2GXG1</accession>
<dbReference type="InterPro" id="IPR001138">
    <property type="entry name" value="Zn2Cys6_DnaBD"/>
</dbReference>